<name>A0A246DP59_9HYPH</name>
<dbReference type="AlphaFoldDB" id="A0A246DP59"/>
<comment type="caution">
    <text evidence="2">The sequence shown here is derived from an EMBL/GenBank/DDBJ whole genome shotgun (WGS) entry which is preliminary data.</text>
</comment>
<evidence type="ECO:0000313" key="2">
    <source>
        <dbReference type="EMBL" id="OWO92067.1"/>
    </source>
</evidence>
<gene>
    <name evidence="2" type="ORF">B5E41_24345</name>
</gene>
<reference evidence="2 3" key="1">
    <citation type="submission" date="2017-03" db="EMBL/GenBank/DDBJ databases">
        <title>Genome of strain Rhizobium sp. CNPSo 668.</title>
        <authorList>
            <person name="Ribeiro R."/>
        </authorList>
    </citation>
    <scope>NUCLEOTIDE SEQUENCE [LARGE SCALE GENOMIC DNA]</scope>
    <source>
        <strain evidence="2 3">CNPSo 668</strain>
    </source>
</reference>
<keyword evidence="1" id="KW-0472">Membrane</keyword>
<sequence>MTIRNDRQETMGNEKRRRRAGRFGIDHVNHRLVLGSFSIGMPRSRIGRMAIGTALVFCGLLGFLPVLGFWMLPLGLLVLSHDLSIARRLRRRLAVWWHRRRKPAR</sequence>
<dbReference type="EMBL" id="MXPU01000019">
    <property type="protein sequence ID" value="OWO92067.1"/>
    <property type="molecule type" value="Genomic_DNA"/>
</dbReference>
<feature type="transmembrane region" description="Helical" evidence="1">
    <location>
        <begin position="49"/>
        <end position="72"/>
    </location>
</feature>
<keyword evidence="1" id="KW-1133">Transmembrane helix</keyword>
<accession>A0A246DP59</accession>
<proteinExistence type="predicted"/>
<dbReference type="Proteomes" id="UP000197269">
    <property type="component" value="Unassembled WGS sequence"/>
</dbReference>
<organism evidence="2 3">
    <name type="scientific">Rhizobium esperanzae</name>
    <dbReference type="NCBI Taxonomy" id="1967781"/>
    <lineage>
        <taxon>Bacteria</taxon>
        <taxon>Pseudomonadati</taxon>
        <taxon>Pseudomonadota</taxon>
        <taxon>Alphaproteobacteria</taxon>
        <taxon>Hyphomicrobiales</taxon>
        <taxon>Rhizobiaceae</taxon>
        <taxon>Rhizobium/Agrobacterium group</taxon>
        <taxon>Rhizobium</taxon>
    </lineage>
</organism>
<keyword evidence="1" id="KW-0812">Transmembrane</keyword>
<evidence type="ECO:0000313" key="3">
    <source>
        <dbReference type="Proteomes" id="UP000197269"/>
    </source>
</evidence>
<dbReference type="RefSeq" id="WP_088396404.1">
    <property type="nucleotide sequence ID" value="NZ_MXPU01000019.1"/>
</dbReference>
<evidence type="ECO:0000256" key="1">
    <source>
        <dbReference type="SAM" id="Phobius"/>
    </source>
</evidence>
<protein>
    <submittedName>
        <fullName evidence="2">Uncharacterized protein</fullName>
    </submittedName>
</protein>